<feature type="region of interest" description="Disordered" evidence="1">
    <location>
        <begin position="118"/>
        <end position="138"/>
    </location>
</feature>
<reference evidence="2 3" key="1">
    <citation type="journal article" date="2016" name="Antonie Van Leeuwenhoek">
        <title>Dongia soli sp. nov., isolated from soil from Dokdo, Korea.</title>
        <authorList>
            <person name="Kim D.U."/>
            <person name="Lee H."/>
            <person name="Kim H."/>
            <person name="Kim S.G."/>
            <person name="Ka J.O."/>
        </authorList>
    </citation>
    <scope>NUCLEOTIDE SEQUENCE [LARGE SCALE GENOMIC DNA]</scope>
    <source>
        <strain evidence="2 3">D78</strain>
    </source>
</reference>
<dbReference type="SUPFAM" id="SSF52833">
    <property type="entry name" value="Thioredoxin-like"/>
    <property type="match status" value="1"/>
</dbReference>
<sequence length="138" mass="15468">MRDQNRNRHRDLPGDPAPYYEAHVFCCVNERPAGHKRGCCKSKGAEKLRNYMKARAKELGLDGIRINQSGCLDRCELGPTMVIYPEGIWYSVATVEDVEAVLQHHLVAGGRVEHLMLQPGDKMPEDRQPAQRAAATAE</sequence>
<evidence type="ECO:0000313" key="3">
    <source>
        <dbReference type="Proteomes" id="UP001279642"/>
    </source>
</evidence>
<dbReference type="EMBL" id="JAXCLW010000001">
    <property type="protein sequence ID" value="MDY0881957.1"/>
    <property type="molecule type" value="Genomic_DNA"/>
</dbReference>
<proteinExistence type="predicted"/>
<dbReference type="InterPro" id="IPR036249">
    <property type="entry name" value="Thioredoxin-like_sf"/>
</dbReference>
<accession>A0ABU5E6L3</accession>
<name>A0ABU5E6L3_9PROT</name>
<dbReference type="Gene3D" id="3.40.30.10">
    <property type="entry name" value="Glutaredoxin"/>
    <property type="match status" value="1"/>
</dbReference>
<protein>
    <submittedName>
        <fullName evidence="2">(2Fe-2S) ferredoxin domain-containing protein</fullName>
    </submittedName>
</protein>
<dbReference type="RefSeq" id="WP_320506996.1">
    <property type="nucleotide sequence ID" value="NZ_JAXCLW010000001.1"/>
</dbReference>
<evidence type="ECO:0000313" key="2">
    <source>
        <dbReference type="EMBL" id="MDY0881957.1"/>
    </source>
</evidence>
<dbReference type="CDD" id="cd02980">
    <property type="entry name" value="TRX_Fd_family"/>
    <property type="match status" value="1"/>
</dbReference>
<comment type="caution">
    <text evidence="2">The sequence shown here is derived from an EMBL/GenBank/DDBJ whole genome shotgun (WGS) entry which is preliminary data.</text>
</comment>
<organism evidence="2 3">
    <name type="scientific">Dongia soli</name>
    <dbReference type="NCBI Taxonomy" id="600628"/>
    <lineage>
        <taxon>Bacteria</taxon>
        <taxon>Pseudomonadati</taxon>
        <taxon>Pseudomonadota</taxon>
        <taxon>Alphaproteobacteria</taxon>
        <taxon>Rhodospirillales</taxon>
        <taxon>Dongiaceae</taxon>
        <taxon>Dongia</taxon>
    </lineage>
</organism>
<keyword evidence="3" id="KW-1185">Reference proteome</keyword>
<gene>
    <name evidence="2" type="ORF">SMD27_03815</name>
</gene>
<dbReference type="Proteomes" id="UP001279642">
    <property type="component" value="Unassembled WGS sequence"/>
</dbReference>
<evidence type="ECO:0000256" key="1">
    <source>
        <dbReference type="SAM" id="MobiDB-lite"/>
    </source>
</evidence>